<proteinExistence type="predicted"/>
<reference evidence="1 2" key="1">
    <citation type="submission" date="2023-09" db="EMBL/GenBank/DDBJ databases">
        <title>Thalassobella suaedae gen. nov., sp. nov., a marine bacterium of the family Flavobacteriaceae isolated from a halophyte Suaeda japonica.</title>
        <authorList>
            <person name="Lee S.Y."/>
            <person name="Hwang C.Y."/>
        </authorList>
    </citation>
    <scope>NUCLEOTIDE SEQUENCE [LARGE SCALE GENOMIC DNA]</scope>
    <source>
        <strain evidence="1 2">HL-DH10</strain>
    </source>
</reference>
<gene>
    <name evidence="1" type="ORF">RHP49_04295</name>
</gene>
<evidence type="ECO:0000313" key="2">
    <source>
        <dbReference type="Proteomes" id="UP001303407"/>
    </source>
</evidence>
<name>A0ABY9Y5F4_9FLAO</name>
<accession>A0ABY9Y5F4</accession>
<protein>
    <submittedName>
        <fullName evidence="1">Uncharacterized protein</fullName>
    </submittedName>
</protein>
<dbReference type="EMBL" id="CP134536">
    <property type="protein sequence ID" value="WNH13480.1"/>
    <property type="molecule type" value="Genomic_DNA"/>
</dbReference>
<sequence length="1266" mass="147627">MRFITTNDLEMWANTVDCKYHLPHLIRKLILATIDNSTIKNFHFSYGEDVQTGGFDGELITESENMFVPLGESVWEFGTTNAKGKKANDDYEKRKNNTLGKVNVETTYINVNGKRYRDKSKWVEEKKSEEFWKDVRYIDAIDIEQWLELAPTVELWLAEKLKRPTLGIYTVEEYWECWSQNQSIKIVPEILLGDSRLKEVEAVKSFLKSNEGVFYIKSITTDEAIAFPLSVIKESDDILDTNVVVIDNRDAFNQFIQTDKSLIIITKFKVESLDLRGAVQKGHKIIIPISLSDEVSTSEKIQLPIVSRNTFEKGLEKMGIDSEQTRILTKNSGRNISVLKRLLKYDDTTIPKYLESIEIIDVIPMLIINRFSENREGDKDLVEKISRKSSAEYIQFLRVLVTLEDSPVYHINGVWRLVSPTDSWLYFAKYVTQQNLEHFKEICLEVLCEVSHKYTLPLENRCNYYQTPENRSKYSSKLREGICESLTVISVFGDDYGINSIPNVSSYIDYIVRELLSNDIMVWRSLSSNLKFLAEASPAVFLNNLERIIKDKSVTSFFEVEQGFMHNSNDLAPLLWCLDIIAWFPEHLMQVSLILCEIISISPETFPTTNTPLSNLKSIYRTWYPQTNTNVEDRKKILEILVKKHPNTLYGLLYDLVGNKNDTAFHKPRPKWRLFSELREIKVTQREVHYMRGFCLDNIVEMSKDNIERILSLIDLLDDMEWSRIDTGLKAIKTSMSFNEENKSKVFHKFRKFIGNHRSYPTAHWSLPNDILDKIEQIAIRFKPENDVLNDSYLFEEHHPEFIEGKQGDDYENRNNEIFLRRLAFVEKVLEKYGVEKIFELGSKIEYPYLYGNALALSDNLSEENKLIVYNQVESKDKSILSLVGEFIRISENKTNLHLQTEVLDMMIKTGLSSQGIINFLNSLRGSIHLWWFITDLRNVEVEKLYWKSKQGFLYADSKEELFYALDKLQQYDKCITLINTLGWGTYVHKNTLTSEEVLTVLEKISFVDFEDSSSFDHHQFKNLLEFLYSRSDYDIERAAKIEMKFIFVFRGGASYNTLPKNLYKLMSQKPEEYFGILSQVYLPEEEGLREIELQKVKDDPNFQEILKVGWDIFNSFNLIPSLEEDGTINSDQFKQWINEVRELASANHRIKITDDCLGKLFAKYPIDMKERKGFDTEIYDVIEEIDTKEIKNSFGVQISNNLGFTSRGAFEGGNIERFRAGYFDFLFEETKFTYPKVSQIFRTLRDNYLSQAKREDESALLRSLE</sequence>
<dbReference type="RefSeq" id="WP_415863452.1">
    <property type="nucleotide sequence ID" value="NZ_CP134536.1"/>
</dbReference>
<organism evidence="1 2">
    <name type="scientific">Thalassobellus suaedae</name>
    <dbReference type="NCBI Taxonomy" id="3074124"/>
    <lineage>
        <taxon>Bacteria</taxon>
        <taxon>Pseudomonadati</taxon>
        <taxon>Bacteroidota</taxon>
        <taxon>Flavobacteriia</taxon>
        <taxon>Flavobacteriales</taxon>
        <taxon>Flavobacteriaceae</taxon>
        <taxon>Thalassobellus</taxon>
    </lineage>
</organism>
<dbReference type="Proteomes" id="UP001303407">
    <property type="component" value="Chromosome"/>
</dbReference>
<evidence type="ECO:0000313" key="1">
    <source>
        <dbReference type="EMBL" id="WNH13480.1"/>
    </source>
</evidence>
<keyword evidence="2" id="KW-1185">Reference proteome</keyword>